<dbReference type="SUPFAM" id="SSF51735">
    <property type="entry name" value="NAD(P)-binding Rossmann-fold domains"/>
    <property type="match status" value="1"/>
</dbReference>
<dbReference type="Gene3D" id="3.90.180.10">
    <property type="entry name" value="Medium-chain alcohol dehydrogenases, catalytic domain"/>
    <property type="match status" value="1"/>
</dbReference>
<evidence type="ECO:0000313" key="6">
    <source>
        <dbReference type="Proteomes" id="UP000028524"/>
    </source>
</evidence>
<evidence type="ECO:0000256" key="2">
    <source>
        <dbReference type="ARBA" id="ARBA00023002"/>
    </source>
</evidence>
<dbReference type="PROSITE" id="PS51349">
    <property type="entry name" value="FMN_HYDROXY_ACID_DH_2"/>
    <property type="match status" value="1"/>
</dbReference>
<dbReference type="EMBL" id="KL660741">
    <property type="protein sequence ID" value="KFA63337.1"/>
    <property type="molecule type" value="Genomic_DNA"/>
</dbReference>
<proteinExistence type="predicted"/>
<feature type="signal peptide" evidence="3">
    <location>
        <begin position="1"/>
        <end position="17"/>
    </location>
</feature>
<dbReference type="InterPro" id="IPR037396">
    <property type="entry name" value="FMN_HAD"/>
</dbReference>
<dbReference type="InterPro" id="IPR036291">
    <property type="entry name" value="NAD(P)-bd_dom_sf"/>
</dbReference>
<dbReference type="Gene3D" id="3.20.20.70">
    <property type="entry name" value="Aldolase class I"/>
    <property type="match status" value="1"/>
</dbReference>
<dbReference type="InterPro" id="IPR013154">
    <property type="entry name" value="ADH-like_N"/>
</dbReference>
<dbReference type="SUPFAM" id="SSF51395">
    <property type="entry name" value="FMN-linked oxidoreductases"/>
    <property type="match status" value="1"/>
</dbReference>
<keyword evidence="6" id="KW-1185">Reference proteome</keyword>
<comment type="cofactor">
    <cofactor evidence="1">
        <name>FMN</name>
        <dbReference type="ChEBI" id="CHEBI:58210"/>
    </cofactor>
</comment>
<organism evidence="5 6">
    <name type="scientific">Stachybotrys chlorohalonatus (strain IBT 40285)</name>
    <dbReference type="NCBI Taxonomy" id="1283841"/>
    <lineage>
        <taxon>Eukaryota</taxon>
        <taxon>Fungi</taxon>
        <taxon>Dikarya</taxon>
        <taxon>Ascomycota</taxon>
        <taxon>Pezizomycotina</taxon>
        <taxon>Sordariomycetes</taxon>
        <taxon>Hypocreomycetidae</taxon>
        <taxon>Hypocreales</taxon>
        <taxon>Stachybotryaceae</taxon>
        <taxon>Stachybotrys</taxon>
    </lineage>
</organism>
<reference evidence="5 6" key="1">
    <citation type="journal article" date="2014" name="BMC Genomics">
        <title>Comparative genome sequencing reveals chemotype-specific gene clusters in the toxigenic black mold Stachybotrys.</title>
        <authorList>
            <person name="Semeiks J."/>
            <person name="Borek D."/>
            <person name="Otwinowski Z."/>
            <person name="Grishin N.V."/>
        </authorList>
    </citation>
    <scope>NUCLEOTIDE SEQUENCE [LARGE SCALE GENOMIC DNA]</scope>
    <source>
        <strain evidence="5 6">IBT 40285</strain>
    </source>
</reference>
<gene>
    <name evidence="5" type="ORF">S40285_01803</name>
</gene>
<dbReference type="AlphaFoldDB" id="A0A084QHA2"/>
<dbReference type="Pfam" id="PF13602">
    <property type="entry name" value="ADH_zinc_N_2"/>
    <property type="match status" value="1"/>
</dbReference>
<name>A0A084QHA2_STAC4</name>
<dbReference type="PROSITE" id="PS00557">
    <property type="entry name" value="FMN_HYDROXY_ACID_DH_1"/>
    <property type="match status" value="1"/>
</dbReference>
<keyword evidence="2" id="KW-0560">Oxidoreductase</keyword>
<dbReference type="PANTHER" id="PTHR10578:SF140">
    <property type="entry name" value="FMN HYDROXY ACID DEHYDROGENASE DOMAIN-CONTAINING PROTEIN"/>
    <property type="match status" value="1"/>
</dbReference>
<dbReference type="Pfam" id="PF08240">
    <property type="entry name" value="ADH_N"/>
    <property type="match status" value="1"/>
</dbReference>
<dbReference type="STRING" id="1283841.A0A084QHA2"/>
<evidence type="ECO:0000256" key="3">
    <source>
        <dbReference type="SAM" id="SignalP"/>
    </source>
</evidence>
<dbReference type="Gene3D" id="3.40.50.720">
    <property type="entry name" value="NAD(P)-binding Rossmann-like Domain"/>
    <property type="match status" value="1"/>
</dbReference>
<dbReference type="CDD" id="cd05289">
    <property type="entry name" value="MDR_like_2"/>
    <property type="match status" value="1"/>
</dbReference>
<evidence type="ECO:0000259" key="4">
    <source>
        <dbReference type="PROSITE" id="PS51349"/>
    </source>
</evidence>
<dbReference type="HOGENOM" id="CLU_375602_0_0_1"/>
<dbReference type="Proteomes" id="UP000028524">
    <property type="component" value="Unassembled WGS sequence"/>
</dbReference>
<dbReference type="SUPFAM" id="SSF50129">
    <property type="entry name" value="GroES-like"/>
    <property type="match status" value="1"/>
</dbReference>
<dbReference type="InterPro" id="IPR013785">
    <property type="entry name" value="Aldolase_TIM"/>
</dbReference>
<dbReference type="GO" id="GO:0016491">
    <property type="term" value="F:oxidoreductase activity"/>
    <property type="evidence" value="ECO:0007669"/>
    <property type="project" value="UniProtKB-KW"/>
</dbReference>
<dbReference type="InterPro" id="IPR000262">
    <property type="entry name" value="FMN-dep_DH"/>
</dbReference>
<evidence type="ECO:0000313" key="5">
    <source>
        <dbReference type="EMBL" id="KFA63337.1"/>
    </source>
</evidence>
<protein>
    <recommendedName>
        <fullName evidence="4">FMN hydroxy acid dehydrogenase domain-containing protein</fullName>
    </recommendedName>
</protein>
<dbReference type="PANTHER" id="PTHR10578">
    <property type="entry name" value="S -2-HYDROXY-ACID OXIDASE-RELATED"/>
    <property type="match status" value="1"/>
</dbReference>
<sequence>MVRSALVASQLIAAAAAVRPFVNEPDTGLQDFLFSTNYTEGTLPPLRDMRGLPDFDYAARQVLDGQMYSFYRTAAAGEWSYRNNLEIWEKVKFRPHQLAGHEGLNETMGVSILGYNFSAPFFISPATRAAYGDPERAEINFVDAAAEADILYVSALYASKSIEEIGEAKRAHNNTLNGPQVTFQQIYSNANLSVTWDAIARAEAQNAKAIVWTIDAPGSSTRHRAARYDTTNANSVTSYLTWDLYEEMKNHTTLPIILKGITTVEDALTAVERGVPAIWLSNHGARQVDHSPSPLEIAYEIYRNAPQVFSQVEVLADSGVRYGSDVLKLLALGVKAVGLGRPFMYSNVYGLEGPQKVIQILKSEILQDAAQIGITDLSNIDPKRLNMRALESTVYLADDHDTIMQAVRLHRTAADGTKYSVSNPAPPAALVFEHKVPLPQLTAPGQVLVLVHASTVTRDELTWPESYATDFPILGHDLAGVVVATYDGTSGFKPGDEVYGMVGQEAGCSWAQYVVAEDRELALKPKGLSWTESAAVAMNGLTAWQALFEKAKFPEPDFSAVDKNCVMQQRTLLVTGAAGMVGTWIVQLARLAGIPVTAATSSNARNAAFLKSLGAYKTIEYAELGASSTKYDAIIDTAGGEPQARCWDVVADDGILISVDSGSFGIADNKPLGKEHVEALFFIVQISGAQMARLTPALEAGLVETFVSEVYPLAEARTAYERASGRLEKRGKVVLSIEA</sequence>
<dbReference type="SMART" id="SM00829">
    <property type="entry name" value="PKS_ER"/>
    <property type="match status" value="1"/>
</dbReference>
<dbReference type="InterPro" id="IPR008259">
    <property type="entry name" value="FMN_hydac_DH_AS"/>
</dbReference>
<accession>A0A084QHA2</accession>
<evidence type="ECO:0000256" key="1">
    <source>
        <dbReference type="ARBA" id="ARBA00001917"/>
    </source>
</evidence>
<dbReference type="InParanoid" id="A0A084QHA2"/>
<feature type="chain" id="PRO_5001779247" description="FMN hydroxy acid dehydrogenase domain-containing protein" evidence="3">
    <location>
        <begin position="18"/>
        <end position="739"/>
    </location>
</feature>
<dbReference type="InterPro" id="IPR020843">
    <property type="entry name" value="ER"/>
</dbReference>
<keyword evidence="3" id="KW-0732">Signal</keyword>
<dbReference type="InterPro" id="IPR011032">
    <property type="entry name" value="GroES-like_sf"/>
</dbReference>
<feature type="domain" description="FMN hydroxy acid dehydrogenase" evidence="4">
    <location>
        <begin position="44"/>
        <end position="390"/>
    </location>
</feature>
<dbReference type="OrthoDB" id="1925334at2759"/>
<dbReference type="Pfam" id="PF01070">
    <property type="entry name" value="FMN_dh"/>
    <property type="match status" value="2"/>
</dbReference>